<gene>
    <name evidence="1" type="ORF">PsYK624_033460</name>
</gene>
<dbReference type="EMBL" id="BPQB01000006">
    <property type="protein sequence ID" value="GJE87263.1"/>
    <property type="molecule type" value="Genomic_DNA"/>
</dbReference>
<dbReference type="AlphaFoldDB" id="A0A9P3G2W0"/>
<accession>A0A9P3G2W0</accession>
<keyword evidence="2" id="KW-1185">Reference proteome</keyword>
<organism evidence="1 2">
    <name type="scientific">Phanerochaete sordida</name>
    <dbReference type="NCBI Taxonomy" id="48140"/>
    <lineage>
        <taxon>Eukaryota</taxon>
        <taxon>Fungi</taxon>
        <taxon>Dikarya</taxon>
        <taxon>Basidiomycota</taxon>
        <taxon>Agaricomycotina</taxon>
        <taxon>Agaricomycetes</taxon>
        <taxon>Polyporales</taxon>
        <taxon>Phanerochaetaceae</taxon>
        <taxon>Phanerochaete</taxon>
    </lineage>
</organism>
<protein>
    <submittedName>
        <fullName evidence="1">Uncharacterized protein</fullName>
    </submittedName>
</protein>
<evidence type="ECO:0000313" key="2">
    <source>
        <dbReference type="Proteomes" id="UP000703269"/>
    </source>
</evidence>
<proteinExistence type="predicted"/>
<comment type="caution">
    <text evidence="1">The sequence shown here is derived from an EMBL/GenBank/DDBJ whole genome shotgun (WGS) entry which is preliminary data.</text>
</comment>
<evidence type="ECO:0000313" key="1">
    <source>
        <dbReference type="EMBL" id="GJE87263.1"/>
    </source>
</evidence>
<dbReference type="Proteomes" id="UP000703269">
    <property type="component" value="Unassembled WGS sequence"/>
</dbReference>
<name>A0A9P3G2W0_9APHY</name>
<reference evidence="1 2" key="1">
    <citation type="submission" date="2021-08" db="EMBL/GenBank/DDBJ databases">
        <title>Draft Genome Sequence of Phanerochaete sordida strain YK-624.</title>
        <authorList>
            <person name="Mori T."/>
            <person name="Dohra H."/>
            <person name="Suzuki T."/>
            <person name="Kawagishi H."/>
            <person name="Hirai H."/>
        </authorList>
    </citation>
    <scope>NUCLEOTIDE SEQUENCE [LARGE SCALE GENOMIC DNA]</scope>
    <source>
        <strain evidence="1 2">YK-624</strain>
    </source>
</reference>
<sequence>MYRRRSHWSQLPLASNSHIMTARAALLRAFSCAPSQSRTCSNRSTGSRTALYACTRRASRARQPARTRSPRRWLRHRALRRKLRYSCGRAGVCVAGQGVGMGHVHGHRASVAPPRNPLHIVYIL</sequence>